<reference evidence="2" key="1">
    <citation type="submission" date="2018-11" db="EMBL/GenBank/DDBJ databases">
        <title>Proposal to divide the Flavobacteriaceae and reorganize its genera based on Amino Acid Identity values calculated from whole genome sequences.</title>
        <authorList>
            <person name="Nicholson A.C."/>
            <person name="Gulvik C.A."/>
            <person name="Whitney A.M."/>
            <person name="Humrighouse B.W."/>
            <person name="Bell M."/>
            <person name="Holmes B."/>
            <person name="Steigerwalt A.G."/>
            <person name="Villarma A."/>
            <person name="Sheth M."/>
            <person name="Batra D."/>
            <person name="Pryor J."/>
            <person name="Bernardet J.-F."/>
            <person name="Hugo C."/>
            <person name="Kampfer P."/>
            <person name="Newman J."/>
            <person name="McQuiston J.R."/>
        </authorList>
    </citation>
    <scope>NUCLEOTIDE SEQUENCE [LARGE SCALE GENOMIC DNA]</scope>
    <source>
        <strain evidence="2">G0229</strain>
    </source>
</reference>
<name>A0A3G6TX57_9FLAO</name>
<accession>A0A3G6TX57</accession>
<dbReference type="KEGG" id="cben:EG339_23825"/>
<dbReference type="OrthoDB" id="1252924at2"/>
<proteinExistence type="predicted"/>
<dbReference type="AlphaFoldDB" id="A0A3G6TX57"/>
<gene>
    <name evidence="1" type="ORF">EG339_23825</name>
</gene>
<evidence type="ECO:0008006" key="3">
    <source>
        <dbReference type="Google" id="ProtNLM"/>
    </source>
</evidence>
<dbReference type="Proteomes" id="UP000271193">
    <property type="component" value="Chromosome"/>
</dbReference>
<organism evidence="1 2">
    <name type="scientific">Chryseobacterium bernardetii</name>
    <dbReference type="NCBI Taxonomy" id="1241978"/>
    <lineage>
        <taxon>Bacteria</taxon>
        <taxon>Pseudomonadati</taxon>
        <taxon>Bacteroidota</taxon>
        <taxon>Flavobacteriia</taxon>
        <taxon>Flavobacteriales</taxon>
        <taxon>Weeksellaceae</taxon>
        <taxon>Chryseobacterium group</taxon>
        <taxon>Chryseobacterium</taxon>
    </lineage>
</organism>
<keyword evidence="2" id="KW-1185">Reference proteome</keyword>
<dbReference type="InterPro" id="IPR008983">
    <property type="entry name" value="Tumour_necrosis_fac-like_dom"/>
</dbReference>
<dbReference type="EMBL" id="CP033932">
    <property type="protein sequence ID" value="AZB27402.1"/>
    <property type="molecule type" value="Genomic_DNA"/>
</dbReference>
<dbReference type="Gene3D" id="2.60.120.40">
    <property type="match status" value="1"/>
</dbReference>
<dbReference type="RefSeq" id="WP_123872505.1">
    <property type="nucleotide sequence ID" value="NZ_CP033931.1"/>
</dbReference>
<dbReference type="GeneID" id="99067833"/>
<sequence length="246" mass="25534">MRDKFITLSFTIIPLFMLSQVGINTPNPQNAFHVDGAKDNAIIGVPTSIQQANDVIITSDGNVGIGTVIPANKLEINNGTTAGAIKIIDGTQGANKVLMSDASGVGTWNTLAGSWFGLLRGGSTSTQPSRIDFTAGTVVGQGGTIDITADAITVPVAGLYEITVSGWTQGTASPYLTTWSIRNNGLDIATPHYGSPSVSMGTEVSTTNFFPLNAGDTLTLFLSNPYASASPAAIAQRVSMAVKLIR</sequence>
<evidence type="ECO:0000313" key="1">
    <source>
        <dbReference type="EMBL" id="AZB27402.1"/>
    </source>
</evidence>
<protein>
    <recommendedName>
        <fullName evidence="3">C1q domain-containing protein</fullName>
    </recommendedName>
</protein>
<evidence type="ECO:0000313" key="2">
    <source>
        <dbReference type="Proteomes" id="UP000271193"/>
    </source>
</evidence>